<organism evidence="13 14">
    <name type="scientific">Jonesia denitrificans (strain ATCC 14870 / DSM 20603 / BCRC 15368 / CIP 55.134 / JCM 11481 / NBRC 15587 / NCTC 10816 / Prevot 55134)</name>
    <name type="common">Listeria denitrificans</name>
    <dbReference type="NCBI Taxonomy" id="471856"/>
    <lineage>
        <taxon>Bacteria</taxon>
        <taxon>Bacillati</taxon>
        <taxon>Actinomycetota</taxon>
        <taxon>Actinomycetes</taxon>
        <taxon>Micrococcales</taxon>
        <taxon>Jonesiaceae</taxon>
        <taxon>Jonesia</taxon>
    </lineage>
</organism>
<proteinExistence type="inferred from homology"/>
<dbReference type="InterPro" id="IPR013739">
    <property type="entry name" value="Beta_galactosidase_C"/>
</dbReference>
<dbReference type="KEGG" id="jde:Jden_2397"/>
<dbReference type="Gene3D" id="3.20.20.80">
    <property type="entry name" value="Glycosidases"/>
    <property type="match status" value="1"/>
</dbReference>
<dbReference type="GO" id="GO:0004565">
    <property type="term" value="F:beta-galactosidase activity"/>
    <property type="evidence" value="ECO:0007669"/>
    <property type="project" value="UniProtKB-EC"/>
</dbReference>
<dbReference type="Pfam" id="PF08533">
    <property type="entry name" value="Glyco_hydro_42C"/>
    <property type="match status" value="1"/>
</dbReference>
<dbReference type="GO" id="GO:0046872">
    <property type="term" value="F:metal ion binding"/>
    <property type="evidence" value="ECO:0007669"/>
    <property type="project" value="UniProtKB-KW"/>
</dbReference>
<dbReference type="InterPro" id="IPR013529">
    <property type="entry name" value="Glyco_hydro_42_N"/>
</dbReference>
<name>C7R2N9_JONDD</name>
<dbReference type="EMBL" id="CP001706">
    <property type="protein sequence ID" value="ACV10030.1"/>
    <property type="molecule type" value="Genomic_DNA"/>
</dbReference>
<dbReference type="InterPro" id="IPR017853">
    <property type="entry name" value="GH"/>
</dbReference>
<evidence type="ECO:0000256" key="9">
    <source>
        <dbReference type="PIRSR" id="PIRSR001084-3"/>
    </source>
</evidence>
<dbReference type="GO" id="GO:0006012">
    <property type="term" value="P:galactose metabolic process"/>
    <property type="evidence" value="ECO:0007669"/>
    <property type="project" value="InterPro"/>
</dbReference>
<feature type="binding site" evidence="9">
    <location>
        <position position="115"/>
    </location>
    <ligand>
        <name>Zn(2+)</name>
        <dbReference type="ChEBI" id="CHEBI:29105"/>
    </ligand>
</feature>
<dbReference type="CAZy" id="GH42">
    <property type="family name" value="Glycoside Hydrolase Family 42"/>
</dbReference>
<comment type="catalytic activity">
    <reaction evidence="1 6">
        <text>Hydrolysis of terminal non-reducing beta-D-galactose residues in beta-D-galactosides.</text>
        <dbReference type="EC" id="3.2.1.23"/>
    </reaction>
</comment>
<dbReference type="InterPro" id="IPR029062">
    <property type="entry name" value="Class_I_gatase-like"/>
</dbReference>
<dbReference type="SUPFAM" id="SSF52317">
    <property type="entry name" value="Class I glutamine amidotransferase-like"/>
    <property type="match status" value="1"/>
</dbReference>
<keyword evidence="14" id="KW-1185">Reference proteome</keyword>
<gene>
    <name evidence="13" type="ordered locus">Jden_2397</name>
</gene>
<dbReference type="Pfam" id="PF02449">
    <property type="entry name" value="Glyco_hydro_42"/>
    <property type="match status" value="1"/>
</dbReference>
<protein>
    <recommendedName>
        <fullName evidence="3 6">Beta-galactosidase</fullName>
        <shortName evidence="6">Beta-gal</shortName>
        <ecNumber evidence="3 6">3.2.1.23</ecNumber>
    </recommendedName>
</protein>
<evidence type="ECO:0000259" key="12">
    <source>
        <dbReference type="Pfam" id="PF08533"/>
    </source>
</evidence>
<dbReference type="InterPro" id="IPR003476">
    <property type="entry name" value="Glyco_hydro_42"/>
</dbReference>
<dbReference type="RefSeq" id="WP_015772641.1">
    <property type="nucleotide sequence ID" value="NC_013174.1"/>
</dbReference>
<keyword evidence="4 6" id="KW-0378">Hydrolase</keyword>
<evidence type="ECO:0000256" key="6">
    <source>
        <dbReference type="PIRNR" id="PIRNR001084"/>
    </source>
</evidence>
<feature type="domain" description="Beta-galactosidase C-terminal" evidence="12">
    <location>
        <begin position="626"/>
        <end position="678"/>
    </location>
</feature>
<dbReference type="Proteomes" id="UP000000628">
    <property type="component" value="Chromosome"/>
</dbReference>
<feature type="domain" description="Glycoside hydrolase family 42 N-terminal" evidence="10">
    <location>
        <begin position="14"/>
        <end position="387"/>
    </location>
</feature>
<accession>C7R2N9</accession>
<evidence type="ECO:0000259" key="10">
    <source>
        <dbReference type="Pfam" id="PF02449"/>
    </source>
</evidence>
<feature type="active site" description="Nucleophile" evidence="7">
    <location>
        <position position="310"/>
    </location>
</feature>
<feature type="binding site" evidence="9">
    <location>
        <position position="163"/>
    </location>
    <ligand>
        <name>Zn(2+)</name>
        <dbReference type="ChEBI" id="CHEBI:29105"/>
    </ligand>
</feature>
<dbReference type="Gene3D" id="2.60.40.1180">
    <property type="entry name" value="Golgi alpha-mannosidase II"/>
    <property type="match status" value="1"/>
</dbReference>
<dbReference type="CDD" id="cd03143">
    <property type="entry name" value="A4_beta-galactosidase_middle_domain"/>
    <property type="match status" value="1"/>
</dbReference>
<evidence type="ECO:0000256" key="4">
    <source>
        <dbReference type="ARBA" id="ARBA00022801"/>
    </source>
</evidence>
<evidence type="ECO:0000259" key="11">
    <source>
        <dbReference type="Pfam" id="PF08532"/>
    </source>
</evidence>
<feature type="binding site" evidence="8">
    <location>
        <position position="149"/>
    </location>
    <ligand>
        <name>substrate</name>
    </ligand>
</feature>
<evidence type="ECO:0000256" key="2">
    <source>
        <dbReference type="ARBA" id="ARBA00005940"/>
    </source>
</evidence>
<dbReference type="AlphaFoldDB" id="C7R2N9"/>
<feature type="binding site" evidence="9">
    <location>
        <position position="160"/>
    </location>
    <ligand>
        <name>Zn(2+)</name>
        <dbReference type="ChEBI" id="CHEBI:29105"/>
    </ligand>
</feature>
<comment type="similarity">
    <text evidence="2 6">Belongs to the glycosyl hydrolase 42 family.</text>
</comment>
<dbReference type="EC" id="3.2.1.23" evidence="3 6"/>
<evidence type="ECO:0000256" key="5">
    <source>
        <dbReference type="ARBA" id="ARBA00023295"/>
    </source>
</evidence>
<evidence type="ECO:0000256" key="3">
    <source>
        <dbReference type="ARBA" id="ARBA00012756"/>
    </source>
</evidence>
<dbReference type="HOGENOM" id="CLU_012430_1_1_11"/>
<dbReference type="InterPro" id="IPR013738">
    <property type="entry name" value="Beta_galactosidase_Trimer"/>
</dbReference>
<sequence>MTLPPASSIRYGGDYNPEQWPTETWDDDYAAFNAAHMNTLTVGVFMWSLIQPDETTYDFDVLDAIIDRAHAEDRQVVLATATAAVPPWLATTYPDVNRVDFEGRHHNYGQRHNACHSSPNYRRLATELAGRIAQRYAHHPAVIAWHINNEYGGYGGACYCDNCAQEFRTWLTRRYGTLDALNDAWYTTFWSHRYTNWDQIVPPTILSEHWKSPNHTAFQGITLDYYRFTTDTMIRTFTEEKDAIRAHSDLPVTTNFMGLYKPLDYHRWAPHLDFASWDNYPPDEHSANRMALAHDTMRGLKNGQPFWVMEQTPSTTASRDVNPVKKPGILGLWSWQSVAHGADAVLYFQMRQNRGACEKYHGAVLNHSGRLDTRVFTEAATLGHDFDTLGEHTQGLRTPARAAVILDWDSWWALEMSDGPNRHLSYIDTVLRLYTPLWEAGVPLDVIPITAPLDTYDVVVAPALHMLTTDITQRLTDVAHRGGTVITTVMSGRVDTNDHAFLDITPGPLAPLFGIRIDETDAHHPNDPVTLTTDLTNPLTPHRTNTPTHGTGHLVYDIIQLDGAEPVATYTGDWFTGTPAATRRSVGAGDAWYIGTILDDTTMTTIMHNAIARHHITSPFAATPGLEHTRRGHIDFLLNHHHTPHTLTLPFNGTNLLTGHTLTEGDTITLNPTDVAVIARHRDHTPEDTN</sequence>
<evidence type="ECO:0000256" key="8">
    <source>
        <dbReference type="PIRSR" id="PIRSR001084-2"/>
    </source>
</evidence>
<dbReference type="Pfam" id="PF08532">
    <property type="entry name" value="Glyco_hydro_42M"/>
    <property type="match status" value="1"/>
</dbReference>
<dbReference type="Gene3D" id="3.40.50.880">
    <property type="match status" value="1"/>
</dbReference>
<dbReference type="PANTHER" id="PTHR36447">
    <property type="entry name" value="BETA-GALACTOSIDASE GANA"/>
    <property type="match status" value="1"/>
</dbReference>
<keyword evidence="9" id="KW-0862">Zinc</keyword>
<feature type="domain" description="Beta-galactosidase trimerisation" evidence="11">
    <location>
        <begin position="400"/>
        <end position="616"/>
    </location>
</feature>
<evidence type="ECO:0000313" key="14">
    <source>
        <dbReference type="Proteomes" id="UP000000628"/>
    </source>
</evidence>
<dbReference type="eggNOG" id="COG1874">
    <property type="taxonomic scope" value="Bacteria"/>
</dbReference>
<dbReference type="InterPro" id="IPR013780">
    <property type="entry name" value="Glyco_hydro_b"/>
</dbReference>
<keyword evidence="5 6" id="KW-0326">Glycosidase</keyword>
<dbReference type="PIRSF" id="PIRSF001084">
    <property type="entry name" value="B-galactosidase"/>
    <property type="match status" value="1"/>
</dbReference>
<dbReference type="SUPFAM" id="SSF51445">
    <property type="entry name" value="(Trans)glycosidases"/>
    <property type="match status" value="1"/>
</dbReference>
<evidence type="ECO:0000313" key="13">
    <source>
        <dbReference type="EMBL" id="ACV10030.1"/>
    </source>
</evidence>
<dbReference type="GO" id="GO:0009341">
    <property type="term" value="C:beta-galactosidase complex"/>
    <property type="evidence" value="ECO:0007669"/>
    <property type="project" value="InterPro"/>
</dbReference>
<dbReference type="PANTHER" id="PTHR36447:SF1">
    <property type="entry name" value="BETA-GALACTOSIDASE GANA"/>
    <property type="match status" value="1"/>
</dbReference>
<feature type="active site" description="Proton donor" evidence="7">
    <location>
        <position position="150"/>
    </location>
</feature>
<dbReference type="OrthoDB" id="9800974at2"/>
<keyword evidence="9" id="KW-0479">Metal-binding</keyword>
<dbReference type="STRING" id="471856.Jden_2397"/>
<evidence type="ECO:0000256" key="7">
    <source>
        <dbReference type="PIRSR" id="PIRSR001084-1"/>
    </source>
</evidence>
<reference evidence="13 14" key="1">
    <citation type="journal article" date="2009" name="Stand. Genomic Sci.">
        <title>Complete genome sequence of Jonesia denitrificans type strain (Prevot 55134).</title>
        <authorList>
            <person name="Pukall R."/>
            <person name="Gehrich-Schroter G."/>
            <person name="Lapidus A."/>
            <person name="Nolan M."/>
            <person name="Glavina Del Rio T."/>
            <person name="Lucas S."/>
            <person name="Chen F."/>
            <person name="Tice H."/>
            <person name="Pitluck S."/>
            <person name="Cheng J.F."/>
            <person name="Copeland A."/>
            <person name="Saunders E."/>
            <person name="Brettin T."/>
            <person name="Detter J.C."/>
            <person name="Bruce D."/>
            <person name="Goodwin L."/>
            <person name="Pati A."/>
            <person name="Ivanova N."/>
            <person name="Mavromatis K."/>
            <person name="Ovchinnikova G."/>
            <person name="Chen A."/>
            <person name="Palaniappan K."/>
            <person name="Land M."/>
            <person name="Hauser L."/>
            <person name="Chang Y.J."/>
            <person name="Jeffries C.D."/>
            <person name="Chain P."/>
            <person name="Goker M."/>
            <person name="Bristow J."/>
            <person name="Eisen J.A."/>
            <person name="Markowitz V."/>
            <person name="Hugenholtz P."/>
            <person name="Kyrpides N.C."/>
            <person name="Klenk H.P."/>
            <person name="Han C."/>
        </authorList>
    </citation>
    <scope>NUCLEOTIDE SEQUENCE [LARGE SCALE GENOMIC DNA]</scope>
    <source>
        <strain evidence="14">ATCC 14870 / DSM 20603 / BCRC 15368 / CIP 55.134 / JCM 11481 / NBRC 15587 / NCTC 10816 / Prevot 55134</strain>
    </source>
</reference>
<evidence type="ECO:0000256" key="1">
    <source>
        <dbReference type="ARBA" id="ARBA00001412"/>
    </source>
</evidence>
<feature type="binding site" evidence="9">
    <location>
        <position position="158"/>
    </location>
    <ligand>
        <name>Zn(2+)</name>
        <dbReference type="ChEBI" id="CHEBI:29105"/>
    </ligand>
</feature>
<feature type="binding site" evidence="8">
    <location>
        <position position="111"/>
    </location>
    <ligand>
        <name>substrate</name>
    </ligand>
</feature>